<proteinExistence type="predicted"/>
<organism evidence="5 6">
    <name type="scientific">Thelonectria olida</name>
    <dbReference type="NCBI Taxonomy" id="1576542"/>
    <lineage>
        <taxon>Eukaryota</taxon>
        <taxon>Fungi</taxon>
        <taxon>Dikarya</taxon>
        <taxon>Ascomycota</taxon>
        <taxon>Pezizomycotina</taxon>
        <taxon>Sordariomycetes</taxon>
        <taxon>Hypocreomycetidae</taxon>
        <taxon>Hypocreales</taxon>
        <taxon>Nectriaceae</taxon>
        <taxon>Thelonectria</taxon>
    </lineage>
</organism>
<evidence type="ECO:0000256" key="1">
    <source>
        <dbReference type="SAM" id="MobiDB-lite"/>
    </source>
</evidence>
<keyword evidence="2" id="KW-0732">Signal</keyword>
<evidence type="ECO:0000259" key="3">
    <source>
        <dbReference type="Pfam" id="PF22974"/>
    </source>
</evidence>
<name>A0A9P8W7L7_9HYPO</name>
<dbReference type="Pfam" id="PF22974">
    <property type="entry name" value="DUF7029"/>
    <property type="match status" value="1"/>
</dbReference>
<dbReference type="EMBL" id="JAGPYM010000010">
    <property type="protein sequence ID" value="KAH6889604.1"/>
    <property type="molecule type" value="Genomic_DNA"/>
</dbReference>
<comment type="caution">
    <text evidence="5">The sequence shown here is derived from an EMBL/GenBank/DDBJ whole genome shotgun (WGS) entry which is preliminary data.</text>
</comment>
<dbReference type="OrthoDB" id="160645at2759"/>
<evidence type="ECO:0000313" key="5">
    <source>
        <dbReference type="EMBL" id="KAH6889604.1"/>
    </source>
</evidence>
<dbReference type="AlphaFoldDB" id="A0A9P8W7L7"/>
<evidence type="ECO:0000256" key="2">
    <source>
        <dbReference type="SAM" id="SignalP"/>
    </source>
</evidence>
<feature type="signal peptide" evidence="2">
    <location>
        <begin position="1"/>
        <end position="18"/>
    </location>
</feature>
<feature type="domain" description="DUF7223" evidence="4">
    <location>
        <begin position="240"/>
        <end position="478"/>
    </location>
</feature>
<gene>
    <name evidence="5" type="ORF">B0T10DRAFT_561197</name>
</gene>
<feature type="compositionally biased region" description="Acidic residues" evidence="1">
    <location>
        <begin position="920"/>
        <end position="930"/>
    </location>
</feature>
<feature type="region of interest" description="Disordered" evidence="1">
    <location>
        <begin position="582"/>
        <end position="604"/>
    </location>
</feature>
<dbReference type="InterPro" id="IPR054293">
    <property type="entry name" value="DUF7029"/>
</dbReference>
<evidence type="ECO:0000259" key="4">
    <source>
        <dbReference type="Pfam" id="PF23865"/>
    </source>
</evidence>
<evidence type="ECO:0000313" key="6">
    <source>
        <dbReference type="Proteomes" id="UP000777438"/>
    </source>
</evidence>
<reference evidence="5 6" key="1">
    <citation type="journal article" date="2021" name="Nat. Commun.">
        <title>Genetic determinants of endophytism in the Arabidopsis root mycobiome.</title>
        <authorList>
            <person name="Mesny F."/>
            <person name="Miyauchi S."/>
            <person name="Thiergart T."/>
            <person name="Pickel B."/>
            <person name="Atanasova L."/>
            <person name="Karlsson M."/>
            <person name="Huettel B."/>
            <person name="Barry K.W."/>
            <person name="Haridas S."/>
            <person name="Chen C."/>
            <person name="Bauer D."/>
            <person name="Andreopoulos W."/>
            <person name="Pangilinan J."/>
            <person name="LaButti K."/>
            <person name="Riley R."/>
            <person name="Lipzen A."/>
            <person name="Clum A."/>
            <person name="Drula E."/>
            <person name="Henrissat B."/>
            <person name="Kohler A."/>
            <person name="Grigoriev I.V."/>
            <person name="Martin F.M."/>
            <person name="Hacquard S."/>
        </authorList>
    </citation>
    <scope>NUCLEOTIDE SEQUENCE [LARGE SCALE GENOMIC DNA]</scope>
    <source>
        <strain evidence="5 6">MPI-CAGE-CH-0241</strain>
    </source>
</reference>
<feature type="domain" description="DUF7029" evidence="3">
    <location>
        <begin position="90"/>
        <end position="189"/>
    </location>
</feature>
<feature type="compositionally biased region" description="Basic and acidic residues" evidence="1">
    <location>
        <begin position="909"/>
        <end position="919"/>
    </location>
</feature>
<sequence length="950" mass="105760">MAFQIIPYLLYFIPLVLAAGDFQLHPVRREYFCKSYRPIPGSEGLPPCDEGSSKPKPIEVDLRHDEQLIWGSPDADEAAALSFKMKPYPGQRVIDMGRFTDDIVAADCSENMSFQFKEGSTTFEKARESWDWVNKEEKRSFVLVGDPELCKSGKARDPWQVNRAEFDPANRTIRLAATKKEWIDVTYEYNIDFAAVEKKNKPSKRAIWDRSWSGAYEIPLNMPFPEELVTLGGDEDAAVDAKFAINCAECGLFGKLSFEGHIEGGIFKGVTRADLSVIPRDVHADVNLEFVLSGSYDSGNLPPGAPGFGKDFDIVEIPLPASWTVPGILELGPYANLKGGAELDSLDGHAKFTTGFSVKVPDDSDIVVNFISQDVITHKGWKPTFEPHPPTFEAQISATINLFLSLTPSLDLVVFGQRGVSVEFPFKFLSVDFELKAGYNSEGFCPPDKAPYGLGMDATLGVSMSAQVIERKAGKLPNLNSKSKGGKVLLFDRNIKEKIKLLPPEEAEDEKAARSLGTHETSPVKRDEVIFEKDLFNLDDLFTIGSVCKSFGDGNGEACEIFEPRPEEKEWYDAEIASADEVDASSKRRRQVTPRSRPLPRASGARELTYQCVDTSGDATKKFQIKPYPGPTKLMSGASSKGGSSVPIMLPKAKCDEESCRNPDNWDFIKSEDREVVILPKSKEEKSTWSTDHVFEANWLARFWEYMATKEGLNCETVRRDLLIGEKGGFADKLLGAIGNSQTYERLMTLLPINENGLKHRMFAGTSPDARFEGRTPGDMACSIGRIVSVCKLMEADEVKTRLEATIVSLDAIFKEMDGRSTITHAKDDNGNEYGYSKGHRDWFMDFYNKGIKSSRTNIIDFAQQLVKTGKLSELPKNTSEEITLMNACVKPEDCADFCPSDFKYPIDFPEKEEPKPEPEEPESEEDEGSDRDGHHRLWGEGSHPGSDDE</sequence>
<accession>A0A9P8W7L7</accession>
<dbReference type="Proteomes" id="UP000777438">
    <property type="component" value="Unassembled WGS sequence"/>
</dbReference>
<feature type="chain" id="PRO_5040222572" evidence="2">
    <location>
        <begin position="19"/>
        <end position="950"/>
    </location>
</feature>
<feature type="region of interest" description="Disordered" evidence="1">
    <location>
        <begin position="906"/>
        <end position="950"/>
    </location>
</feature>
<dbReference type="InterPro" id="IPR055647">
    <property type="entry name" value="DUF7223"/>
</dbReference>
<keyword evidence="6" id="KW-1185">Reference proteome</keyword>
<protein>
    <submittedName>
        <fullName evidence="5">Uncharacterized protein</fullName>
    </submittedName>
</protein>
<dbReference type="Pfam" id="PF23865">
    <property type="entry name" value="DUF7223"/>
    <property type="match status" value="1"/>
</dbReference>